<keyword evidence="4" id="KW-1185">Reference proteome</keyword>
<proteinExistence type="predicted"/>
<organism evidence="3 4">
    <name type="scientific">Geodermatophilus sabuli</name>
    <dbReference type="NCBI Taxonomy" id="1564158"/>
    <lineage>
        <taxon>Bacteria</taxon>
        <taxon>Bacillati</taxon>
        <taxon>Actinomycetota</taxon>
        <taxon>Actinomycetes</taxon>
        <taxon>Geodermatophilales</taxon>
        <taxon>Geodermatophilaceae</taxon>
        <taxon>Geodermatophilus</taxon>
    </lineage>
</organism>
<evidence type="ECO:0000313" key="4">
    <source>
        <dbReference type="Proteomes" id="UP000470246"/>
    </source>
</evidence>
<keyword evidence="1" id="KW-1133">Transmembrane helix</keyword>
<dbReference type="Pfam" id="PF10756">
    <property type="entry name" value="bPH_6"/>
    <property type="match status" value="1"/>
</dbReference>
<name>A0A7K3W619_9ACTN</name>
<evidence type="ECO:0000256" key="1">
    <source>
        <dbReference type="SAM" id="Phobius"/>
    </source>
</evidence>
<comment type="caution">
    <text evidence="3">The sequence shown here is derived from an EMBL/GenBank/DDBJ whole genome shotgun (WGS) entry which is preliminary data.</text>
</comment>
<evidence type="ECO:0000259" key="2">
    <source>
        <dbReference type="Pfam" id="PF10756"/>
    </source>
</evidence>
<feature type="domain" description="Low molecular weight protein antigen 6 PH" evidence="2">
    <location>
        <begin position="53"/>
        <end position="133"/>
    </location>
</feature>
<dbReference type="EMBL" id="JAAGWF010000025">
    <property type="protein sequence ID" value="NEK60160.1"/>
    <property type="molecule type" value="Genomic_DNA"/>
</dbReference>
<dbReference type="RefSeq" id="WP_163483612.1">
    <property type="nucleotide sequence ID" value="NZ_JAAGWF010000025.1"/>
</dbReference>
<dbReference type="InterPro" id="IPR019692">
    <property type="entry name" value="CFP-6_PH"/>
</dbReference>
<feature type="transmembrane region" description="Helical" evidence="1">
    <location>
        <begin position="12"/>
        <end position="45"/>
    </location>
</feature>
<dbReference type="Proteomes" id="UP000470246">
    <property type="component" value="Unassembled WGS sequence"/>
</dbReference>
<protein>
    <submittedName>
        <fullName evidence="3">PH domain-containing protein</fullName>
    </submittedName>
</protein>
<accession>A0A7K3W619</accession>
<sequence length="135" mass="14218">MEWSARPSDTAVLAAAGALLGAAAVLLDPLGRILVGGAAVLLLVLAARDRLLRPRLTAGPAGIVVRTVTGSVTAPWSRLRVHVRETRRWGLRSRLLELDTALGPDDAGVLVLLGRRDLGADPGEVARVLRDLRPG</sequence>
<keyword evidence="1" id="KW-0472">Membrane</keyword>
<reference evidence="3 4" key="1">
    <citation type="submission" date="2020-02" db="EMBL/GenBank/DDBJ databases">
        <title>Geodermatophilus sabuli CPCC 205279 I12A-02694.</title>
        <authorList>
            <person name="Jiang Z."/>
        </authorList>
    </citation>
    <scope>NUCLEOTIDE SEQUENCE [LARGE SCALE GENOMIC DNA]</scope>
    <source>
        <strain evidence="3 4">I12A-02694</strain>
    </source>
</reference>
<gene>
    <name evidence="3" type="ORF">GCU56_20080</name>
</gene>
<keyword evidence="1" id="KW-0812">Transmembrane</keyword>
<dbReference type="AlphaFoldDB" id="A0A7K3W619"/>
<evidence type="ECO:0000313" key="3">
    <source>
        <dbReference type="EMBL" id="NEK60160.1"/>
    </source>
</evidence>